<proteinExistence type="predicted"/>
<dbReference type="RefSeq" id="WP_343795752.1">
    <property type="nucleotide sequence ID" value="NZ_BAAADJ010000004.1"/>
</dbReference>
<evidence type="ECO:0008006" key="3">
    <source>
        <dbReference type="Google" id="ProtNLM"/>
    </source>
</evidence>
<dbReference type="InterPro" id="IPR029058">
    <property type="entry name" value="AB_hydrolase_fold"/>
</dbReference>
<name>A0ABN0VS98_9BACI</name>
<protein>
    <recommendedName>
        <fullName evidence="3">Alpha/beta hydrolase</fullName>
    </recommendedName>
</protein>
<reference evidence="1 2" key="1">
    <citation type="journal article" date="2019" name="Int. J. Syst. Evol. Microbiol.">
        <title>The Global Catalogue of Microorganisms (GCM) 10K type strain sequencing project: providing services to taxonomists for standard genome sequencing and annotation.</title>
        <authorList>
            <consortium name="The Broad Institute Genomics Platform"/>
            <consortium name="The Broad Institute Genome Sequencing Center for Infectious Disease"/>
            <person name="Wu L."/>
            <person name="Ma J."/>
        </authorList>
    </citation>
    <scope>NUCLEOTIDE SEQUENCE [LARGE SCALE GENOMIC DNA]</scope>
    <source>
        <strain evidence="1 2">JCM 9731</strain>
    </source>
</reference>
<evidence type="ECO:0000313" key="2">
    <source>
        <dbReference type="Proteomes" id="UP001500782"/>
    </source>
</evidence>
<dbReference type="PIRSF" id="PIRSF033634">
    <property type="entry name" value="UCP033634"/>
    <property type="match status" value="1"/>
</dbReference>
<evidence type="ECO:0000313" key="1">
    <source>
        <dbReference type="EMBL" id="GAA0316028.1"/>
    </source>
</evidence>
<keyword evidence="2" id="KW-1185">Reference proteome</keyword>
<organism evidence="1 2">
    <name type="scientific">Bacillus carboniphilus</name>
    <dbReference type="NCBI Taxonomy" id="86663"/>
    <lineage>
        <taxon>Bacteria</taxon>
        <taxon>Bacillati</taxon>
        <taxon>Bacillota</taxon>
        <taxon>Bacilli</taxon>
        <taxon>Bacillales</taxon>
        <taxon>Bacillaceae</taxon>
        <taxon>Bacillus</taxon>
    </lineage>
</organism>
<accession>A0ABN0VS98</accession>
<dbReference type="SUPFAM" id="SSF53474">
    <property type="entry name" value="alpha/beta-Hydrolases"/>
    <property type="match status" value="1"/>
</dbReference>
<comment type="caution">
    <text evidence="1">The sequence shown here is derived from an EMBL/GenBank/DDBJ whole genome shotgun (WGS) entry which is preliminary data.</text>
</comment>
<dbReference type="Gene3D" id="3.40.50.1820">
    <property type="entry name" value="alpha/beta hydrolase"/>
    <property type="match status" value="1"/>
</dbReference>
<dbReference type="EMBL" id="BAAADJ010000004">
    <property type="protein sequence ID" value="GAA0316028.1"/>
    <property type="molecule type" value="Genomic_DNA"/>
</dbReference>
<dbReference type="InterPro" id="IPR017018">
    <property type="entry name" value="UCP033634"/>
</dbReference>
<dbReference type="Proteomes" id="UP001500782">
    <property type="component" value="Unassembled WGS sequence"/>
</dbReference>
<sequence length="216" mass="24865">MKIETVTIENTIGKTFDVNLIKQEEPVKKVAVFFPGVGYTTKFPLFYYSTALFREKGYDVLHVNYDFRSKEYETLTNEEYANCIKEDTKKAVDVSLSNHSYEEFVVLGKSIGTMAMSYEMDTREWFSDAKAIWLTPLIHNNFVFEKMSTCTQNSLSVIGSADFAYKEDRWNEIGQLSNYQTLLLEGADHSLEIKSDLEQSLDLMKQTIQAIEKFIG</sequence>
<gene>
    <name evidence="1" type="ORF">GCM10008967_03240</name>
</gene>